<dbReference type="GO" id="GO:0016491">
    <property type="term" value="F:oxidoreductase activity"/>
    <property type="evidence" value="ECO:0007669"/>
    <property type="project" value="UniProtKB-KW"/>
</dbReference>
<dbReference type="AlphaFoldDB" id="A0A5S9R3N9"/>
<feature type="domain" description="NADH:flavin oxidoreductase/NADH oxidase N-terminal" evidence="1">
    <location>
        <begin position="48"/>
        <end position="374"/>
    </location>
</feature>
<proteinExistence type="predicted"/>
<dbReference type="GO" id="GO:0010181">
    <property type="term" value="F:FMN binding"/>
    <property type="evidence" value="ECO:0007669"/>
    <property type="project" value="InterPro"/>
</dbReference>
<reference evidence="2 3" key="1">
    <citation type="submission" date="2019-11" db="EMBL/GenBank/DDBJ databases">
        <authorList>
            <person name="Holert J."/>
        </authorList>
    </citation>
    <scope>NUCLEOTIDE SEQUENCE [LARGE SCALE GENOMIC DNA]</scope>
    <source>
        <strain evidence="2">BC8_1</strain>
    </source>
</reference>
<dbReference type="Pfam" id="PF00724">
    <property type="entry name" value="Oxidored_FMN"/>
    <property type="match status" value="1"/>
</dbReference>
<name>A0A5S9R3N9_MYCVN</name>
<gene>
    <name evidence="2" type="primary">nemA</name>
    <name evidence="2" type="ORF">AELLOGFF_05449</name>
</gene>
<dbReference type="CDD" id="cd02933">
    <property type="entry name" value="OYE_like_FMN"/>
    <property type="match status" value="1"/>
</dbReference>
<evidence type="ECO:0000313" key="2">
    <source>
        <dbReference type="EMBL" id="CAA0129222.1"/>
    </source>
</evidence>
<dbReference type="PANTHER" id="PTHR22893">
    <property type="entry name" value="NADH OXIDOREDUCTASE-RELATED"/>
    <property type="match status" value="1"/>
</dbReference>
<organism evidence="2 3">
    <name type="scientific">Mycolicibacterium vanbaalenii</name>
    <name type="common">Mycobacterium vanbaalenii</name>
    <dbReference type="NCBI Taxonomy" id="110539"/>
    <lineage>
        <taxon>Bacteria</taxon>
        <taxon>Bacillati</taxon>
        <taxon>Actinomycetota</taxon>
        <taxon>Actinomycetes</taxon>
        <taxon>Mycobacteriales</taxon>
        <taxon>Mycobacteriaceae</taxon>
        <taxon>Mycolicibacterium</taxon>
    </lineage>
</organism>
<dbReference type="InterPro" id="IPR013785">
    <property type="entry name" value="Aldolase_TIM"/>
</dbReference>
<keyword evidence="2" id="KW-0560">Oxidoreductase</keyword>
<evidence type="ECO:0000313" key="3">
    <source>
        <dbReference type="Proteomes" id="UP000430146"/>
    </source>
</evidence>
<dbReference type="EMBL" id="CACSIP010000035">
    <property type="protein sequence ID" value="CAA0129222.1"/>
    <property type="molecule type" value="Genomic_DNA"/>
</dbReference>
<keyword evidence="3" id="KW-1185">Reference proteome</keyword>
<dbReference type="SUPFAM" id="SSF51395">
    <property type="entry name" value="FMN-linked oxidoreductases"/>
    <property type="match status" value="1"/>
</dbReference>
<protein>
    <submittedName>
        <fullName evidence="2">N-ethylmaleimide reductase</fullName>
        <ecNumber evidence="2">1.-.-.-</ecNumber>
    </submittedName>
</protein>
<dbReference type="PANTHER" id="PTHR22893:SF91">
    <property type="entry name" value="NADPH DEHYDROGENASE 2-RELATED"/>
    <property type="match status" value="1"/>
</dbReference>
<accession>A0A5S9R3N9</accession>
<dbReference type="InterPro" id="IPR001155">
    <property type="entry name" value="OxRdtase_FMN_N"/>
</dbReference>
<evidence type="ECO:0000259" key="1">
    <source>
        <dbReference type="Pfam" id="PF00724"/>
    </source>
</evidence>
<dbReference type="Gene3D" id="3.20.20.70">
    <property type="entry name" value="Aldolase class I"/>
    <property type="match status" value="1"/>
</dbReference>
<dbReference type="InterPro" id="IPR045247">
    <property type="entry name" value="Oye-like"/>
</dbReference>
<dbReference type="Proteomes" id="UP000430146">
    <property type="component" value="Unassembled WGS sequence"/>
</dbReference>
<dbReference type="EC" id="1.-.-.-" evidence="2"/>
<sequence length="404" mass="42728">MVSCDSHAIFIGEGPSSRANYPYPSGMKARSGALTAGMTFALGENSALLKPVTLGADTLPNRIFMAPLTRTRADADATPSDLAAVYYAQRASAGLIISEATAVCEQANGAYLNTPGIYTDRHQDRWAEIASAVHAAGGKMFVQLWHVGRMAHPDISGFETVGPSPIAADMAAHTPAGKQPLPVPRALTEREIQSIVGQFRSAARRAVDAGMDGVEIHSANGYLLHEFLSDVVNQRTDGYGGSARNRARLTAEVVEAVAAEIGPERVGLRISPGNGAGDMHEFDQVSAYEALLCRIAPLGIAYLHMLIEPAKPAFATLRTQWEGAVVLNTPREVDSDFATLEQLAEWGVISAAAVGRAFLANPDLVERLSVGAELNEPDVATFYAAGPAGYIDYPTLAEAAQLSA</sequence>